<dbReference type="InterPro" id="IPR015943">
    <property type="entry name" value="WD40/YVTN_repeat-like_dom_sf"/>
</dbReference>
<proteinExistence type="predicted"/>
<dbReference type="InterPro" id="IPR000792">
    <property type="entry name" value="Tscrpt_reg_LuxR_C"/>
</dbReference>
<reference evidence="5" key="1">
    <citation type="submission" date="2016-02" db="EMBL/GenBank/DDBJ databases">
        <title>Paenibacillus sp. LPB0068, isolated from Crassostrea gigas.</title>
        <authorList>
            <person name="Shin S.-K."/>
            <person name="Yi H."/>
        </authorList>
    </citation>
    <scope>NUCLEOTIDE SEQUENCE [LARGE SCALE GENOMIC DNA]</scope>
    <source>
        <strain evidence="5">KCTC 23969</strain>
    </source>
</reference>
<gene>
    <name evidence="4" type="ORF">LPB301_01600</name>
</gene>
<dbReference type="EMBL" id="LSFL01000003">
    <property type="protein sequence ID" value="OBY67658.1"/>
    <property type="molecule type" value="Genomic_DNA"/>
</dbReference>
<dbReference type="GO" id="GO:0006355">
    <property type="term" value="P:regulation of DNA-templated transcription"/>
    <property type="evidence" value="ECO:0007669"/>
    <property type="project" value="InterPro"/>
</dbReference>
<feature type="coiled-coil region" evidence="1">
    <location>
        <begin position="763"/>
        <end position="814"/>
    </location>
</feature>
<name>A0A1B8U757_9FLAO</name>
<keyword evidence="1" id="KW-0175">Coiled coil</keyword>
<keyword evidence="5" id="KW-1185">Reference proteome</keyword>
<dbReference type="KEGG" id="prn:BW723_07890"/>
<feature type="domain" description="HTH luxR-type" evidence="3">
    <location>
        <begin position="876"/>
        <end position="933"/>
    </location>
</feature>
<dbReference type="GO" id="GO:0003677">
    <property type="term" value="F:DNA binding"/>
    <property type="evidence" value="ECO:0007669"/>
    <property type="project" value="InterPro"/>
</dbReference>
<dbReference type="AlphaFoldDB" id="A0A1B8U757"/>
<keyword evidence="2" id="KW-0472">Membrane</keyword>
<accession>A0A1B8U757</accession>
<dbReference type="RefSeq" id="WP_068356421.1">
    <property type="nucleotide sequence ID" value="NZ_CP019337.1"/>
</dbReference>
<dbReference type="Gene3D" id="2.130.10.10">
    <property type="entry name" value="YVTN repeat-like/Quinoprotein amine dehydrogenase"/>
    <property type="match status" value="2"/>
</dbReference>
<comment type="caution">
    <text evidence="4">The sequence shown here is derived from an EMBL/GenBank/DDBJ whole genome shotgun (WGS) entry which is preliminary data.</text>
</comment>
<dbReference type="Pfam" id="PF00196">
    <property type="entry name" value="GerE"/>
    <property type="match status" value="1"/>
</dbReference>
<dbReference type="SUPFAM" id="SSF46894">
    <property type="entry name" value="C-terminal effector domain of the bipartite response regulators"/>
    <property type="match status" value="1"/>
</dbReference>
<evidence type="ECO:0000313" key="4">
    <source>
        <dbReference type="EMBL" id="OBY67658.1"/>
    </source>
</evidence>
<dbReference type="InterPro" id="IPR036388">
    <property type="entry name" value="WH-like_DNA-bd_sf"/>
</dbReference>
<organism evidence="4 5">
    <name type="scientific">Polaribacter reichenbachii</name>
    <dbReference type="NCBI Taxonomy" id="996801"/>
    <lineage>
        <taxon>Bacteria</taxon>
        <taxon>Pseudomonadati</taxon>
        <taxon>Bacteroidota</taxon>
        <taxon>Flavobacteriia</taxon>
        <taxon>Flavobacteriales</taxon>
        <taxon>Flavobacteriaceae</taxon>
    </lineage>
</organism>
<feature type="transmembrane region" description="Helical" evidence="2">
    <location>
        <begin position="734"/>
        <end position="758"/>
    </location>
</feature>
<evidence type="ECO:0000259" key="3">
    <source>
        <dbReference type="SMART" id="SM00421"/>
    </source>
</evidence>
<protein>
    <submittedName>
        <fullName evidence="4">LuxR family transcriptional regulator</fullName>
    </submittedName>
</protein>
<dbReference type="Gene3D" id="1.10.10.10">
    <property type="entry name" value="Winged helix-like DNA-binding domain superfamily/Winged helix DNA-binding domain"/>
    <property type="match status" value="1"/>
</dbReference>
<evidence type="ECO:0000256" key="1">
    <source>
        <dbReference type="SAM" id="Coils"/>
    </source>
</evidence>
<dbReference type="InterPro" id="IPR011123">
    <property type="entry name" value="Y_Y_Y"/>
</dbReference>
<keyword evidence="2" id="KW-0812">Transmembrane</keyword>
<dbReference type="Pfam" id="PF07495">
    <property type="entry name" value="Y_Y_Y"/>
    <property type="match status" value="1"/>
</dbReference>
<dbReference type="STRING" id="996801.BW723_07890"/>
<dbReference type="SMART" id="SM00421">
    <property type="entry name" value="HTH_LUXR"/>
    <property type="match status" value="1"/>
</dbReference>
<dbReference type="Proteomes" id="UP000092612">
    <property type="component" value="Unassembled WGS sequence"/>
</dbReference>
<evidence type="ECO:0000313" key="5">
    <source>
        <dbReference type="Proteomes" id="UP000092612"/>
    </source>
</evidence>
<dbReference type="InterPro" id="IPR013783">
    <property type="entry name" value="Ig-like_fold"/>
</dbReference>
<keyword evidence="2" id="KW-1133">Transmembrane helix</keyword>
<evidence type="ECO:0000256" key="2">
    <source>
        <dbReference type="SAM" id="Phobius"/>
    </source>
</evidence>
<dbReference type="Gene3D" id="2.60.40.10">
    <property type="entry name" value="Immunoglobulins"/>
    <property type="match status" value="1"/>
</dbReference>
<dbReference type="InterPro" id="IPR016032">
    <property type="entry name" value="Sig_transdc_resp-reg_C-effctor"/>
</dbReference>
<sequence length="936" mass="108271">MCKPSILFFVTFLVFISIGFSQELPPINSFKIEDYEAGNQNWAISQADNDFIYVANNNGLLEYNGATWNLYETPNETIMRSVKAYKDKIFTGFYMGFGYWQKNDHGILEYYSIVNAQHVKMIEDEQIWDIVELDGWMLFKSLQRIYLYNLSNKTIKVVKTKNRVNTLSKVDDVIYFQDNKQGLFMLENGMPKLVSNHRVIKENFIVDVFKKDNKLLLLTQENGFYFLNNKRVEKWDILSDSVLKGKKIYSAKLLKDNSFALGTVSDGIININQFGETNYQINQSEGLLNNTVLSVFEDNDSNIWLGLDKGINCVNNTSPIKIYNEKNDFLGTIYTSLIYNNNIYLGTNQGLFYRDVNTNKPFKFIENTQGQVWSLTAIDGKLFCGHDSGTFIVENKKARNIFNNTGTWQLIKIDDNTILQGCYKGLFVLKKEYGKWSLRNKIEGFSSSSKRFVLVNKNKVLVNHAYKGVFKITLDDGLLKVLKLEVDATVAKGNLSSIVNYMGDILYANKEGVFRYSKISDSFTIDSVYTKLLSTNSYLSSKLVHNYNDNKLWFFSKDYIKYLSPGKFNNKPIVNKVFISQNISKAASGYENIIQLENDRYLIGTSNGYIVVDLDKKHNSNTYNDFNVCINKINSFKTDEPKQAISLTQKTEFDFVNNNLEFFYSVPLYDKTLNTKYQYQLEGFNKDWSQPSFSNSITFENISFGDYTFKVRAIVGGQISSNVSSFSFKINKPWYVSNVFVVLYVLVCLSAFYLVHVFSKRYYRKQREELIEKNRKESELKELESSKAIIKLNNDKLRNDIESKNRELATSTMNIIKKNEFLNTIKNELVSGGDRSITKVVNIINKNLNNTDDWKMFQEAFNNADKKFLKKVKQKHPSLTPNDLRLCAYLRLNLSSKEIAPLLNISPRSVEVKRYRLRKKMELPHDSNLTNYILEI</sequence>
<dbReference type="OrthoDB" id="1090267at2"/>